<dbReference type="EMBL" id="JAFEKC020000009">
    <property type="protein sequence ID" value="KAK0512651.1"/>
    <property type="molecule type" value="Genomic_DNA"/>
</dbReference>
<protein>
    <submittedName>
        <fullName evidence="2">Uncharacterized protein</fullName>
    </submittedName>
</protein>
<feature type="region of interest" description="Disordered" evidence="1">
    <location>
        <begin position="100"/>
        <end position="152"/>
    </location>
</feature>
<keyword evidence="3" id="KW-1185">Reference proteome</keyword>
<dbReference type="AlphaFoldDB" id="A0AA39UAP8"/>
<feature type="compositionally biased region" description="Low complexity" evidence="1">
    <location>
        <begin position="123"/>
        <end position="143"/>
    </location>
</feature>
<organism evidence="2 3">
    <name type="scientific">Cladonia borealis</name>
    <dbReference type="NCBI Taxonomy" id="184061"/>
    <lineage>
        <taxon>Eukaryota</taxon>
        <taxon>Fungi</taxon>
        <taxon>Dikarya</taxon>
        <taxon>Ascomycota</taxon>
        <taxon>Pezizomycotina</taxon>
        <taxon>Lecanoromycetes</taxon>
        <taxon>OSLEUM clade</taxon>
        <taxon>Lecanoromycetidae</taxon>
        <taxon>Lecanorales</taxon>
        <taxon>Lecanorineae</taxon>
        <taxon>Cladoniaceae</taxon>
        <taxon>Cladonia</taxon>
    </lineage>
</organism>
<feature type="compositionally biased region" description="Basic and acidic residues" evidence="1">
    <location>
        <begin position="100"/>
        <end position="109"/>
    </location>
</feature>
<evidence type="ECO:0000256" key="1">
    <source>
        <dbReference type="SAM" id="MobiDB-lite"/>
    </source>
</evidence>
<evidence type="ECO:0000313" key="3">
    <source>
        <dbReference type="Proteomes" id="UP001166286"/>
    </source>
</evidence>
<feature type="compositionally biased region" description="Polar residues" evidence="1">
    <location>
        <begin position="110"/>
        <end position="122"/>
    </location>
</feature>
<sequence>MDQWEGTIISVPASKIQQSLGLTNSLHDRDIWQLFLRVSKEFYETLPPDTSNTSWTVLEPEIKQRIRAQLGAYCREKGIFKDQDVEPALEWRLYQLQRNRRAEMKKSKPEQSAQTPATSSKGATSAPDTTGSPSSSTSKPGSAYYDPVRDTQ</sequence>
<dbReference type="Proteomes" id="UP001166286">
    <property type="component" value="Unassembled WGS sequence"/>
</dbReference>
<comment type="caution">
    <text evidence="2">The sequence shown here is derived from an EMBL/GenBank/DDBJ whole genome shotgun (WGS) entry which is preliminary data.</text>
</comment>
<accession>A0AA39UAP8</accession>
<evidence type="ECO:0000313" key="2">
    <source>
        <dbReference type="EMBL" id="KAK0512651.1"/>
    </source>
</evidence>
<gene>
    <name evidence="2" type="ORF">JMJ35_004668</name>
</gene>
<reference evidence="2" key="1">
    <citation type="submission" date="2023-03" db="EMBL/GenBank/DDBJ databases">
        <title>Complete genome of Cladonia borealis.</title>
        <authorList>
            <person name="Park H."/>
        </authorList>
    </citation>
    <scope>NUCLEOTIDE SEQUENCE</scope>
    <source>
        <strain evidence="2">ANT050790</strain>
    </source>
</reference>
<proteinExistence type="predicted"/>
<name>A0AA39UAP8_9LECA</name>